<name>A0ABS2EYP1_9BACE</name>
<comment type="caution">
    <text evidence="1">The sequence shown here is derived from an EMBL/GenBank/DDBJ whole genome shotgun (WGS) entry which is preliminary data.</text>
</comment>
<accession>A0ABS2EYP1</accession>
<evidence type="ECO:0000313" key="2">
    <source>
        <dbReference type="Proteomes" id="UP000703295"/>
    </source>
</evidence>
<dbReference type="EMBL" id="JACJJW010000051">
    <property type="protein sequence ID" value="MBM6759669.1"/>
    <property type="molecule type" value="Genomic_DNA"/>
</dbReference>
<dbReference type="Proteomes" id="UP000703295">
    <property type="component" value="Unassembled WGS sequence"/>
</dbReference>
<dbReference type="RefSeq" id="WP_204477052.1">
    <property type="nucleotide sequence ID" value="NZ_JACJJW010000051.1"/>
</dbReference>
<organism evidence="1 2">
    <name type="scientific">Bacteroides mediterraneensis</name>
    <dbReference type="NCBI Taxonomy" id="1841856"/>
    <lineage>
        <taxon>Bacteria</taxon>
        <taxon>Pseudomonadati</taxon>
        <taxon>Bacteroidota</taxon>
        <taxon>Bacteroidia</taxon>
        <taxon>Bacteroidales</taxon>
        <taxon>Bacteroidaceae</taxon>
        <taxon>Bacteroides</taxon>
    </lineage>
</organism>
<keyword evidence="2" id="KW-1185">Reference proteome</keyword>
<protein>
    <submittedName>
        <fullName evidence="1">Uncharacterized protein</fullName>
    </submittedName>
</protein>
<evidence type="ECO:0000313" key="1">
    <source>
        <dbReference type="EMBL" id="MBM6759669.1"/>
    </source>
</evidence>
<gene>
    <name evidence="1" type="ORF">H6A31_13445</name>
</gene>
<sequence length="601" mass="67213">MRDELYIDGEKVDMGESGVSLEYRSNILTDLSKIVSNFSYTIKLPKTKNNLRLIECAHIPSAVSSFPYLNHSGTLLRDGVQIVEGANVVLISVSDTIEIALSWGNIQGFEKIINGDKTLRDITELPLSGSWSYWRKLITPDLEHPVIDYGFNDSEEGVWYHPVIAVHELMEQIAKDNGTSFEYDRESVLFNIKIPLLTNNGSPEQSEECSITLTPVSISGIDKEILFEKKSVSNYFFSSYGVSSDSNSFTGGLINNFVNTKYTVSWDLTCTISGTIPEDLSLEMHIGDKELLSASPYSINGDKVSFSLDGTTEIVGQHGKIAGDIKFILNGLQTENVISEYSGDVTISPDSEVTAYEGDGYNNRYYHIANLPEIKQIDFLKAITSMLGLFAVPKSDGSGIRFVSFDTLIANESKAKNWTGKVVRAYYGDLPRKITYSLDGFAKNNWFRYKEDDTVKGNYDNKIVVESESLDDEREVITLPFAACDYSGNMVSIPLYSYNSEGQLEINDVEPRIIYSSGNDGTIASFKELEWGTLLGKYYSSYQDIVRNPKVITEYVRLSPVELNELDMTIPVYLGQYGSYFAIVKVKTKENNICEVELLKI</sequence>
<reference evidence="1 2" key="1">
    <citation type="journal article" date="2021" name="Sci. Rep.">
        <title>The distribution of antibiotic resistance genes in chicken gut microbiota commensals.</title>
        <authorList>
            <person name="Juricova H."/>
            <person name="Matiasovicova J."/>
            <person name="Kubasova T."/>
            <person name="Cejkova D."/>
            <person name="Rychlik I."/>
        </authorList>
    </citation>
    <scope>NUCLEOTIDE SEQUENCE [LARGE SCALE GENOMIC DNA]</scope>
    <source>
        <strain evidence="1 2">An801</strain>
    </source>
</reference>
<proteinExistence type="predicted"/>